<sequence length="127" mass="14725">MKQITGLLALTCLLYSCAENKTEPNRSLLGKWAYNHSHDDKTYHDFIAYFKNDGTYDGIEDGKVTIAGGHYEQRGDTMFLNDVSCNPHPEAYYKIEMWAKDSMKLVPIVDSCDDRREGTRRFMFKRI</sequence>
<organism evidence="1 2">
    <name type="scientific">Terrimonas rubra</name>
    <dbReference type="NCBI Taxonomy" id="1035890"/>
    <lineage>
        <taxon>Bacteria</taxon>
        <taxon>Pseudomonadati</taxon>
        <taxon>Bacteroidota</taxon>
        <taxon>Chitinophagia</taxon>
        <taxon>Chitinophagales</taxon>
        <taxon>Chitinophagaceae</taxon>
        <taxon>Terrimonas</taxon>
    </lineage>
</organism>
<evidence type="ECO:0000313" key="2">
    <source>
        <dbReference type="Proteomes" id="UP001597511"/>
    </source>
</evidence>
<dbReference type="PROSITE" id="PS51257">
    <property type="entry name" value="PROKAR_LIPOPROTEIN"/>
    <property type="match status" value="1"/>
</dbReference>
<keyword evidence="2" id="KW-1185">Reference proteome</keyword>
<evidence type="ECO:0008006" key="3">
    <source>
        <dbReference type="Google" id="ProtNLM"/>
    </source>
</evidence>
<reference evidence="2" key="1">
    <citation type="journal article" date="2019" name="Int. J. Syst. Evol. Microbiol.">
        <title>The Global Catalogue of Microorganisms (GCM) 10K type strain sequencing project: providing services to taxonomists for standard genome sequencing and annotation.</title>
        <authorList>
            <consortium name="The Broad Institute Genomics Platform"/>
            <consortium name="The Broad Institute Genome Sequencing Center for Infectious Disease"/>
            <person name="Wu L."/>
            <person name="Ma J."/>
        </authorList>
    </citation>
    <scope>NUCLEOTIDE SEQUENCE [LARGE SCALE GENOMIC DNA]</scope>
    <source>
        <strain evidence="2">KCTC 23299</strain>
    </source>
</reference>
<accession>A0ABW6AAW7</accession>
<gene>
    <name evidence="1" type="ORF">ACFS6H_15305</name>
</gene>
<comment type="caution">
    <text evidence="1">The sequence shown here is derived from an EMBL/GenBank/DDBJ whole genome shotgun (WGS) entry which is preliminary data.</text>
</comment>
<proteinExistence type="predicted"/>
<dbReference type="RefSeq" id="WP_386100725.1">
    <property type="nucleotide sequence ID" value="NZ_JBHUOZ010000003.1"/>
</dbReference>
<dbReference type="EMBL" id="JBHUOZ010000003">
    <property type="protein sequence ID" value="MFD2921092.1"/>
    <property type="molecule type" value="Genomic_DNA"/>
</dbReference>
<name>A0ABW6AAW7_9BACT</name>
<protein>
    <recommendedName>
        <fullName evidence="3">Lipocalin-like domain-containing protein</fullName>
    </recommendedName>
</protein>
<evidence type="ECO:0000313" key="1">
    <source>
        <dbReference type="EMBL" id="MFD2921092.1"/>
    </source>
</evidence>
<dbReference type="Proteomes" id="UP001597511">
    <property type="component" value="Unassembled WGS sequence"/>
</dbReference>